<reference evidence="4" key="1">
    <citation type="submission" date="2023-08" db="EMBL/GenBank/DDBJ databases">
        <authorList>
            <person name="Audoor S."/>
            <person name="Bilcke G."/>
        </authorList>
    </citation>
    <scope>NUCLEOTIDE SEQUENCE</scope>
</reference>
<dbReference type="AlphaFoldDB" id="A0AAD2FXP5"/>
<dbReference type="Proteomes" id="UP001295423">
    <property type="component" value="Unassembled WGS sequence"/>
</dbReference>
<comment type="caution">
    <text evidence="4">The sequence shown here is derived from an EMBL/GenBank/DDBJ whole genome shotgun (WGS) entry which is preliminary data.</text>
</comment>
<sequence>MMRLSLVSLVSLATAASAQPYYDYTLKGEEKCAMINIAMDESGSMVGEHDFMRTRAAKQLVDLLQSPGPKFTKVFVCSNGFGNNFQLYPEADADGYRHIGCSLGYDASILQYNLNVDSRTEDGYSATTKSIDRVPAVIGGVDLAQTCGFMAKNMILVTDEDRDAITDVTKEQVRSRLAETGYIYNIIVNVFINSDWSDNIIGMRYNYNTTDYTRLATPEMVFVPTSGGDTTGDTTSPPPPDGSYVPPSDGGMTFPPPPDGSYVPPPDGTTSGFPAGFPGFRRKLQTAPSMYFKFWTPDVPNELFAVKEDSTGALTSDYVEIEDPGRIYTEVMTNGHGLTIQDYGEIIENTQGAIFSIRTLRKGYAGGGQEQISDAFAAALVDIKVCEMTRCRTPEIAADPHIITWKNEHYEFHGQCDLVLAKDPDFAEGMGLDVHIRTKIVRYWSYVQSVAIRIGNDILEIQGGTEMNTEAEYWVNFEHLGDLTTFAGFPVYQESNKIHRRSYTIDLNSKYPGKKIFIDLYREFVRVKLDGGLETFGNTVGLLGDPRSGSLLARDGVNSFEDYIEFGNEWQVLPADGRLFRQSAHPTFPERCLQPEDAQGERRRRLDESSISVEQAEAACASLKDPLTIKDCVYDILATQDLDMVGAF</sequence>
<feature type="signal peptide" evidence="2">
    <location>
        <begin position="1"/>
        <end position="18"/>
    </location>
</feature>
<dbReference type="InterPro" id="IPR001846">
    <property type="entry name" value="VWF_type-D"/>
</dbReference>
<evidence type="ECO:0000256" key="2">
    <source>
        <dbReference type="SAM" id="SignalP"/>
    </source>
</evidence>
<keyword evidence="2" id="KW-0732">Signal</keyword>
<feature type="domain" description="VWFD" evidence="3">
    <location>
        <begin position="392"/>
        <end position="578"/>
    </location>
</feature>
<dbReference type="PROSITE" id="PS51233">
    <property type="entry name" value="VWFD"/>
    <property type="match status" value="1"/>
</dbReference>
<feature type="compositionally biased region" description="Low complexity" evidence="1">
    <location>
        <begin position="242"/>
        <end position="251"/>
    </location>
</feature>
<name>A0AAD2FXP5_9STRA</name>
<feature type="region of interest" description="Disordered" evidence="1">
    <location>
        <begin position="224"/>
        <end position="261"/>
    </location>
</feature>
<evidence type="ECO:0000256" key="1">
    <source>
        <dbReference type="SAM" id="MobiDB-lite"/>
    </source>
</evidence>
<evidence type="ECO:0000313" key="5">
    <source>
        <dbReference type="Proteomes" id="UP001295423"/>
    </source>
</evidence>
<proteinExistence type="predicted"/>
<dbReference type="Pfam" id="PF00094">
    <property type="entry name" value="VWD"/>
    <property type="match status" value="1"/>
</dbReference>
<organism evidence="4 5">
    <name type="scientific">Cylindrotheca closterium</name>
    <dbReference type="NCBI Taxonomy" id="2856"/>
    <lineage>
        <taxon>Eukaryota</taxon>
        <taxon>Sar</taxon>
        <taxon>Stramenopiles</taxon>
        <taxon>Ochrophyta</taxon>
        <taxon>Bacillariophyta</taxon>
        <taxon>Bacillariophyceae</taxon>
        <taxon>Bacillariophycidae</taxon>
        <taxon>Bacillariales</taxon>
        <taxon>Bacillariaceae</taxon>
        <taxon>Cylindrotheca</taxon>
    </lineage>
</organism>
<accession>A0AAD2FXP5</accession>
<feature type="compositionally biased region" description="Low complexity" evidence="1">
    <location>
        <begin position="224"/>
        <end position="235"/>
    </location>
</feature>
<feature type="chain" id="PRO_5041941304" description="VWFD domain-containing protein" evidence="2">
    <location>
        <begin position="19"/>
        <end position="648"/>
    </location>
</feature>
<dbReference type="EMBL" id="CAKOGP040001914">
    <property type="protein sequence ID" value="CAJ1956427.1"/>
    <property type="molecule type" value="Genomic_DNA"/>
</dbReference>
<protein>
    <recommendedName>
        <fullName evidence="3">VWFD domain-containing protein</fullName>
    </recommendedName>
</protein>
<keyword evidence="5" id="KW-1185">Reference proteome</keyword>
<gene>
    <name evidence="4" type="ORF">CYCCA115_LOCUS16228</name>
</gene>
<evidence type="ECO:0000313" key="4">
    <source>
        <dbReference type="EMBL" id="CAJ1956427.1"/>
    </source>
</evidence>
<evidence type="ECO:0000259" key="3">
    <source>
        <dbReference type="PROSITE" id="PS51233"/>
    </source>
</evidence>